<feature type="compositionally biased region" description="Polar residues" evidence="1">
    <location>
        <begin position="777"/>
        <end position="788"/>
    </location>
</feature>
<feature type="region of interest" description="Disordered" evidence="1">
    <location>
        <begin position="769"/>
        <end position="791"/>
    </location>
</feature>
<evidence type="ECO:0000313" key="2">
    <source>
        <dbReference type="Ensembl" id="ENSXETP00000116343"/>
    </source>
</evidence>
<dbReference type="PANTHER" id="PTHR31514:SF1">
    <property type="entry name" value="MUSCULAR LMNA-INTERACTING PROTEIN"/>
    <property type="match status" value="1"/>
</dbReference>
<reference evidence="2" key="2">
    <citation type="submission" date="2021-03" db="UniProtKB">
        <authorList>
            <consortium name="Ensembl"/>
        </authorList>
    </citation>
    <scope>IDENTIFICATION</scope>
</reference>
<feature type="region of interest" description="Disordered" evidence="1">
    <location>
        <begin position="709"/>
        <end position="728"/>
    </location>
</feature>
<dbReference type="Pfam" id="PF15274">
    <property type="entry name" value="MLIP"/>
    <property type="match status" value="1"/>
</dbReference>
<dbReference type="AlphaFoldDB" id="A0A803K7W0"/>
<evidence type="ECO:0000256" key="1">
    <source>
        <dbReference type="SAM" id="MobiDB-lite"/>
    </source>
</evidence>
<dbReference type="InterPro" id="IPR029331">
    <property type="entry name" value="MLIP"/>
</dbReference>
<sequence>MVLNKSSEKREVWADGSKHADSLTIQRKQISSIAPGTQPLNFTFIPTLGTLPSQVLVGKDHNYKTKVVSCRKEEMSAKPEGASVTEKNKNTTSCIIPASYDRSSAEELFPGQEVSASHTQDLQRNDLFIAEFVLVMDSDEGEDEVMNKTNKALIFEEESYKTSGAQLQVVEKPIASLSEVTVNEICIPEAQPNELSQDVNCEEKDLEHYSTVPSAGSVAYKPQLANLYSTNQRLYHKKPHIHCICENQEFRFSSAPYSICDEQKPTSNKPVSSDLSKLSTTPVNIQHTLIHETDKTSVKVSQFPNELEMQDTAVINSSTTSCEMRHTPSPFQLNVIRYPLCASPSPLHSPFHGSSSTICSMGESGNPISPASSCEAISPVSSRLSFLTSVLRSKNTSYGRPHSLNLSQLNLTSQKPVVPTTITRKSVSCFSLGSQQEPKKKDIHGQTKAIPSVSESNMLKPESSFHQTSIRTLSPDSEYYANVLNSSRTQTSPIPPYYFKENIPPTNVKPPLNKPFKKYPLPAKYRKIASIPSSLPLNLSHSSPHLASQKRATSPHLQHSAGDDRPAHYTQSKFSSVKSSDRHYPQHSVPFSSNTELQNISQLNARSIQISPNENKYIVPTISLSLHPNEKPQPNTFGLGELSREYEPITTSLDRSLSSPRSSLSRSSELLSLSQCSDHENKKLYRIKPNYKVFAAIPTNKLLLDQKALDEPETNEENPQFDETTETRSEVYSPALLRQQTEEVCAVIDEVLHDPLPLHCDSSRSTKARWDSKRFNESSQMPKSSSGSAGRETKYAFLQSRKNAVIDCQETKPGVIRPLASKVTYTEKKDDDCSSNPFSHFTSSRTDFDDERILVLWCPGHRTSKHPLASRQ</sequence>
<accession>A0A803K7W0</accession>
<dbReference type="GeneTree" id="ENSGT00390000015862"/>
<name>A0A803K7W0_XENTR</name>
<feature type="compositionally biased region" description="Acidic residues" evidence="1">
    <location>
        <begin position="711"/>
        <end position="724"/>
    </location>
</feature>
<dbReference type="Ensembl" id="ENSXETT00000108402">
    <property type="protein sequence ID" value="ENSXETP00000116343"/>
    <property type="gene ID" value="ENSXETG00000043502"/>
</dbReference>
<reference evidence="2" key="1">
    <citation type="journal article" date="2010" name="Science">
        <title>The genome of the Western clawed frog Xenopus tropicalis.</title>
        <authorList>
            <person name="Hellsten U."/>
            <person name="Harland R.M."/>
            <person name="Gilchrist M.J."/>
            <person name="Hendrix D."/>
            <person name="Jurka J."/>
            <person name="Kapitonov V."/>
            <person name="Ovcharenko I."/>
            <person name="Putnam N.H."/>
            <person name="Shu S."/>
            <person name="Taher L."/>
            <person name="Blitz I.L."/>
            <person name="Blumberg B."/>
            <person name="Dichmann D.S."/>
            <person name="Dubchak I."/>
            <person name="Amaya E."/>
            <person name="Detter J.C."/>
            <person name="Fletcher R."/>
            <person name="Gerhard D.S."/>
            <person name="Goodstein D."/>
            <person name="Graves T."/>
            <person name="Grigoriev I.V."/>
            <person name="Grimwood J."/>
            <person name="Kawashima T."/>
            <person name="Lindquist E."/>
            <person name="Lucas S.M."/>
            <person name="Mead P.E."/>
            <person name="Mitros T."/>
            <person name="Ogino H."/>
            <person name="Ohta Y."/>
            <person name="Poliakov A.V."/>
            <person name="Pollet N."/>
            <person name="Robert J."/>
            <person name="Salamov A."/>
            <person name="Sater A.K."/>
            <person name="Schmutz J."/>
            <person name="Terry A."/>
            <person name="Vize P.D."/>
            <person name="Warren W.C."/>
            <person name="Wells D."/>
            <person name="Wills A."/>
            <person name="Wilson R.K."/>
            <person name="Zimmerman L.B."/>
            <person name="Zorn A.M."/>
            <person name="Grainger R."/>
            <person name="Grammer T."/>
            <person name="Khokha M.K."/>
            <person name="Richardson P.M."/>
            <person name="Rokhsar D.S."/>
        </authorList>
    </citation>
    <scope>NUCLEOTIDE SEQUENCE [LARGE SCALE GENOMIC DNA]</scope>
    <source>
        <strain evidence="2">Nigerian</strain>
    </source>
</reference>
<feature type="region of interest" description="Disordered" evidence="1">
    <location>
        <begin position="540"/>
        <end position="595"/>
    </location>
</feature>
<feature type="compositionally biased region" description="Polar residues" evidence="1">
    <location>
        <begin position="569"/>
        <end position="578"/>
    </location>
</feature>
<proteinExistence type="predicted"/>
<evidence type="ECO:0008006" key="3">
    <source>
        <dbReference type="Google" id="ProtNLM"/>
    </source>
</evidence>
<dbReference type="InParanoid" id="A0A803K7W0"/>
<protein>
    <recommendedName>
        <fullName evidence="3">Muscular LMNA-interacting protein</fullName>
    </recommendedName>
</protein>
<organism evidence="2">
    <name type="scientific">Xenopus tropicalis</name>
    <name type="common">Western clawed frog</name>
    <name type="synonym">Silurana tropicalis</name>
    <dbReference type="NCBI Taxonomy" id="8364"/>
    <lineage>
        <taxon>Eukaryota</taxon>
        <taxon>Metazoa</taxon>
        <taxon>Chordata</taxon>
        <taxon>Craniata</taxon>
        <taxon>Vertebrata</taxon>
        <taxon>Euteleostomi</taxon>
        <taxon>Amphibia</taxon>
        <taxon>Batrachia</taxon>
        <taxon>Anura</taxon>
        <taxon>Pipoidea</taxon>
        <taxon>Pipidae</taxon>
        <taxon>Xenopodinae</taxon>
        <taxon>Xenopus</taxon>
        <taxon>Silurana</taxon>
    </lineage>
</organism>
<dbReference type="PANTHER" id="PTHR31514">
    <property type="entry name" value="MUSCULAR LMNA-INTERACTING PROTEIN MLIP"/>
    <property type="match status" value="1"/>
</dbReference>